<evidence type="ECO:0000313" key="1">
    <source>
        <dbReference type="EMBL" id="CAA9578611.1"/>
    </source>
</evidence>
<proteinExistence type="predicted"/>
<dbReference type="SUPFAM" id="SSF46785">
    <property type="entry name" value="Winged helix' DNA-binding domain"/>
    <property type="match status" value="1"/>
</dbReference>
<dbReference type="EMBL" id="CADCWO010000144">
    <property type="protein sequence ID" value="CAA9578611.1"/>
    <property type="molecule type" value="Genomic_DNA"/>
</dbReference>
<accession>A0A6J4VGC2</accession>
<dbReference type="AlphaFoldDB" id="A0A6J4VGC2"/>
<name>A0A6J4VGC2_9CYAN</name>
<protein>
    <submittedName>
        <fullName evidence="1">Uncharacterized protein</fullName>
    </submittedName>
</protein>
<sequence>MSTDLERGLEKQRHRYHLLWAFYQQVGTAEHSVEGFFAIAQALGLSTESAEEALLYLEGESLLERMSQGESILLTDKGAFEIERSLLQPYESTEHFSATIIQSFQGNGAANPAEGAANSPQNK</sequence>
<dbReference type="InterPro" id="IPR036390">
    <property type="entry name" value="WH_DNA-bd_sf"/>
</dbReference>
<reference evidence="1" key="1">
    <citation type="submission" date="2020-02" db="EMBL/GenBank/DDBJ databases">
        <authorList>
            <person name="Meier V. D."/>
        </authorList>
    </citation>
    <scope>NUCLEOTIDE SEQUENCE</scope>
    <source>
        <strain evidence="1">AVDCRST_MAG81</strain>
    </source>
</reference>
<gene>
    <name evidence="1" type="ORF">AVDCRST_MAG81-2570</name>
</gene>
<organism evidence="1">
    <name type="scientific">uncultured Synechococcales cyanobacterium</name>
    <dbReference type="NCBI Taxonomy" id="1936017"/>
    <lineage>
        <taxon>Bacteria</taxon>
        <taxon>Bacillati</taxon>
        <taxon>Cyanobacteriota</taxon>
        <taxon>Cyanophyceae</taxon>
        <taxon>Synechococcales</taxon>
        <taxon>environmental samples</taxon>
    </lineage>
</organism>